<dbReference type="SUPFAM" id="SSF56399">
    <property type="entry name" value="ADP-ribosylation"/>
    <property type="match status" value="1"/>
</dbReference>
<reference evidence="2" key="1">
    <citation type="journal article" date="2019" name="Int. J. Syst. Evol. Microbiol.">
        <title>The Global Catalogue of Microorganisms (GCM) 10K type strain sequencing project: providing services to taxonomists for standard genome sequencing and annotation.</title>
        <authorList>
            <consortium name="The Broad Institute Genomics Platform"/>
            <consortium name="The Broad Institute Genome Sequencing Center for Infectious Disease"/>
            <person name="Wu L."/>
            <person name="Ma J."/>
        </authorList>
    </citation>
    <scope>NUCLEOTIDE SEQUENCE [LARGE SCALE GENOMIC DNA]</scope>
    <source>
        <strain evidence="2">NBRC 107710</strain>
    </source>
</reference>
<sequence length="195" mass="21268">MAGLGVVRGFHGTTVKAAQAIIDGSLNLSTRPASWLGYGRYFFQDAPDYARKWAEMTAGRASRGNEGGPAVLAVDIDLSRCLDLASGAYWSFVKQAANQYRAPKRQLGPLSIYLDAGISNKVALGRNFEDCDIMNAVVESLKRRMQSLGGDITTVRSAFIEGTPMHETSWLFSNSCIMLSVLEKKAFVSAFEQVM</sequence>
<organism evidence="1 2">
    <name type="scientific">Methylobacterium brachythecii</name>
    <dbReference type="NCBI Taxonomy" id="1176177"/>
    <lineage>
        <taxon>Bacteria</taxon>
        <taxon>Pseudomonadati</taxon>
        <taxon>Pseudomonadota</taxon>
        <taxon>Alphaproteobacteria</taxon>
        <taxon>Hyphomicrobiales</taxon>
        <taxon>Methylobacteriaceae</taxon>
        <taxon>Methylobacterium</taxon>
    </lineage>
</organism>
<dbReference type="EMBL" id="BSPG01000002">
    <property type="protein sequence ID" value="GLS42878.1"/>
    <property type="molecule type" value="Genomic_DNA"/>
</dbReference>
<comment type="caution">
    <text evidence="1">The sequence shown here is derived from an EMBL/GenBank/DDBJ whole genome shotgun (WGS) entry which is preliminary data.</text>
</comment>
<evidence type="ECO:0000313" key="2">
    <source>
        <dbReference type="Proteomes" id="UP001156881"/>
    </source>
</evidence>
<accession>A0ABQ6D3L4</accession>
<keyword evidence="2" id="KW-1185">Reference proteome</keyword>
<proteinExistence type="predicted"/>
<gene>
    <name evidence="1" type="ORF">GCM10007884_08630</name>
</gene>
<protein>
    <submittedName>
        <fullName evidence="1">Uncharacterized protein</fullName>
    </submittedName>
</protein>
<dbReference type="Proteomes" id="UP001156881">
    <property type="component" value="Unassembled WGS sequence"/>
</dbReference>
<name>A0ABQ6D3L4_9HYPH</name>
<evidence type="ECO:0000313" key="1">
    <source>
        <dbReference type="EMBL" id="GLS42878.1"/>
    </source>
</evidence>